<keyword evidence="2" id="KW-1185">Reference proteome</keyword>
<protein>
    <submittedName>
        <fullName evidence="1">Uncharacterized protein</fullName>
    </submittedName>
</protein>
<evidence type="ECO:0000313" key="2">
    <source>
        <dbReference type="Proteomes" id="UP000015105"/>
    </source>
</evidence>
<proteinExistence type="predicted"/>
<reference evidence="1" key="4">
    <citation type="submission" date="2019-03" db="UniProtKB">
        <authorList>
            <consortium name="EnsemblPlants"/>
        </authorList>
    </citation>
    <scope>IDENTIFICATION</scope>
</reference>
<dbReference type="AlphaFoldDB" id="A0A453M7L2"/>
<accession>A0A453M7L2</accession>
<name>A0A453M7L2_AEGTS</name>
<sequence length="59" mass="6618">MFGFLPVMGALKALHLRTRRERSSGNRVVASCLNTRMSSPREPFAALANPNRQADQFQN</sequence>
<evidence type="ECO:0000313" key="1">
    <source>
        <dbReference type="EnsemblPlants" id="AET5Gv21078700.1"/>
    </source>
</evidence>
<reference evidence="1" key="5">
    <citation type="journal article" date="2021" name="G3 (Bethesda)">
        <title>Aegilops tauschii genome assembly Aet v5.0 features greater sequence contiguity and improved annotation.</title>
        <authorList>
            <person name="Wang L."/>
            <person name="Zhu T."/>
            <person name="Rodriguez J.C."/>
            <person name="Deal K.R."/>
            <person name="Dubcovsky J."/>
            <person name="McGuire P.E."/>
            <person name="Lux T."/>
            <person name="Spannagl M."/>
            <person name="Mayer K.F.X."/>
            <person name="Baldrich P."/>
            <person name="Meyers B.C."/>
            <person name="Huo N."/>
            <person name="Gu Y.Q."/>
            <person name="Zhou H."/>
            <person name="Devos K.M."/>
            <person name="Bennetzen J.L."/>
            <person name="Unver T."/>
            <person name="Budak H."/>
            <person name="Gulick P.J."/>
            <person name="Galiba G."/>
            <person name="Kalapos B."/>
            <person name="Nelson D.R."/>
            <person name="Li P."/>
            <person name="You F.M."/>
            <person name="Luo M.C."/>
            <person name="Dvorak J."/>
        </authorList>
    </citation>
    <scope>NUCLEOTIDE SEQUENCE [LARGE SCALE GENOMIC DNA]</scope>
    <source>
        <strain evidence="1">cv. AL8/78</strain>
    </source>
</reference>
<reference evidence="1" key="3">
    <citation type="journal article" date="2017" name="Nature">
        <title>Genome sequence of the progenitor of the wheat D genome Aegilops tauschii.</title>
        <authorList>
            <person name="Luo M.C."/>
            <person name="Gu Y.Q."/>
            <person name="Puiu D."/>
            <person name="Wang H."/>
            <person name="Twardziok S.O."/>
            <person name="Deal K.R."/>
            <person name="Huo N."/>
            <person name="Zhu T."/>
            <person name="Wang L."/>
            <person name="Wang Y."/>
            <person name="McGuire P.E."/>
            <person name="Liu S."/>
            <person name="Long H."/>
            <person name="Ramasamy R.K."/>
            <person name="Rodriguez J.C."/>
            <person name="Van S.L."/>
            <person name="Yuan L."/>
            <person name="Wang Z."/>
            <person name="Xia Z."/>
            <person name="Xiao L."/>
            <person name="Anderson O.D."/>
            <person name="Ouyang S."/>
            <person name="Liang Y."/>
            <person name="Zimin A.V."/>
            <person name="Pertea G."/>
            <person name="Qi P."/>
            <person name="Bennetzen J.L."/>
            <person name="Dai X."/>
            <person name="Dawson M.W."/>
            <person name="Muller H.G."/>
            <person name="Kugler K."/>
            <person name="Rivarola-Duarte L."/>
            <person name="Spannagl M."/>
            <person name="Mayer K.F.X."/>
            <person name="Lu F.H."/>
            <person name="Bevan M.W."/>
            <person name="Leroy P."/>
            <person name="Li P."/>
            <person name="You F.M."/>
            <person name="Sun Q."/>
            <person name="Liu Z."/>
            <person name="Lyons E."/>
            <person name="Wicker T."/>
            <person name="Salzberg S.L."/>
            <person name="Devos K.M."/>
            <person name="Dvorak J."/>
        </authorList>
    </citation>
    <scope>NUCLEOTIDE SEQUENCE [LARGE SCALE GENOMIC DNA]</scope>
    <source>
        <strain evidence="1">cv. AL8/78</strain>
    </source>
</reference>
<reference evidence="2" key="2">
    <citation type="journal article" date="2017" name="Nat. Plants">
        <title>The Aegilops tauschii genome reveals multiple impacts of transposons.</title>
        <authorList>
            <person name="Zhao G."/>
            <person name="Zou C."/>
            <person name="Li K."/>
            <person name="Wang K."/>
            <person name="Li T."/>
            <person name="Gao L."/>
            <person name="Zhang X."/>
            <person name="Wang H."/>
            <person name="Yang Z."/>
            <person name="Liu X."/>
            <person name="Jiang W."/>
            <person name="Mao L."/>
            <person name="Kong X."/>
            <person name="Jiao Y."/>
            <person name="Jia J."/>
        </authorList>
    </citation>
    <scope>NUCLEOTIDE SEQUENCE [LARGE SCALE GENOMIC DNA]</scope>
    <source>
        <strain evidence="2">cv. AL8/78</strain>
    </source>
</reference>
<dbReference type="EnsemblPlants" id="AET5Gv21078700.1">
    <property type="protein sequence ID" value="AET5Gv21078700.1"/>
    <property type="gene ID" value="AET5Gv21078700"/>
</dbReference>
<dbReference type="Proteomes" id="UP000015105">
    <property type="component" value="Chromosome 5D"/>
</dbReference>
<organism evidence="1 2">
    <name type="scientific">Aegilops tauschii subsp. strangulata</name>
    <name type="common">Goatgrass</name>
    <dbReference type="NCBI Taxonomy" id="200361"/>
    <lineage>
        <taxon>Eukaryota</taxon>
        <taxon>Viridiplantae</taxon>
        <taxon>Streptophyta</taxon>
        <taxon>Embryophyta</taxon>
        <taxon>Tracheophyta</taxon>
        <taxon>Spermatophyta</taxon>
        <taxon>Magnoliopsida</taxon>
        <taxon>Liliopsida</taxon>
        <taxon>Poales</taxon>
        <taxon>Poaceae</taxon>
        <taxon>BOP clade</taxon>
        <taxon>Pooideae</taxon>
        <taxon>Triticodae</taxon>
        <taxon>Triticeae</taxon>
        <taxon>Triticinae</taxon>
        <taxon>Aegilops</taxon>
    </lineage>
</organism>
<reference evidence="2" key="1">
    <citation type="journal article" date="2014" name="Science">
        <title>Ancient hybridizations among the ancestral genomes of bread wheat.</title>
        <authorList>
            <consortium name="International Wheat Genome Sequencing Consortium,"/>
            <person name="Marcussen T."/>
            <person name="Sandve S.R."/>
            <person name="Heier L."/>
            <person name="Spannagl M."/>
            <person name="Pfeifer M."/>
            <person name="Jakobsen K.S."/>
            <person name="Wulff B.B."/>
            <person name="Steuernagel B."/>
            <person name="Mayer K.F."/>
            <person name="Olsen O.A."/>
        </authorList>
    </citation>
    <scope>NUCLEOTIDE SEQUENCE [LARGE SCALE GENOMIC DNA]</scope>
    <source>
        <strain evidence="2">cv. AL8/78</strain>
    </source>
</reference>
<dbReference type="Gramene" id="AET5Gv21078700.1">
    <property type="protein sequence ID" value="AET5Gv21078700.1"/>
    <property type="gene ID" value="AET5Gv21078700"/>
</dbReference>